<dbReference type="GO" id="GO:0008270">
    <property type="term" value="F:zinc ion binding"/>
    <property type="evidence" value="ECO:0007669"/>
    <property type="project" value="UniProtKB-KW"/>
</dbReference>
<comment type="caution">
    <text evidence="6">The sequence shown here is derived from an EMBL/GenBank/DDBJ whole genome shotgun (WGS) entry which is preliminary data.</text>
</comment>
<reference evidence="6 7" key="1">
    <citation type="submission" date="2020-04" db="EMBL/GenBank/DDBJ databases">
        <authorList>
            <person name="Alioto T."/>
            <person name="Alioto T."/>
            <person name="Gomez Garrido J."/>
        </authorList>
    </citation>
    <scope>NUCLEOTIDE SEQUENCE [LARGE SCALE GENOMIC DNA]</scope>
</reference>
<protein>
    <submittedName>
        <fullName evidence="6">Uncharacterized protein</fullName>
    </submittedName>
</protein>
<dbReference type="InterPro" id="IPR012337">
    <property type="entry name" value="RNaseH-like_sf"/>
</dbReference>
<evidence type="ECO:0000313" key="7">
    <source>
        <dbReference type="Proteomes" id="UP000494165"/>
    </source>
</evidence>
<organism evidence="6 7">
    <name type="scientific">Cloeon dipterum</name>
    <dbReference type="NCBI Taxonomy" id="197152"/>
    <lineage>
        <taxon>Eukaryota</taxon>
        <taxon>Metazoa</taxon>
        <taxon>Ecdysozoa</taxon>
        <taxon>Arthropoda</taxon>
        <taxon>Hexapoda</taxon>
        <taxon>Insecta</taxon>
        <taxon>Pterygota</taxon>
        <taxon>Palaeoptera</taxon>
        <taxon>Ephemeroptera</taxon>
        <taxon>Pisciforma</taxon>
        <taxon>Baetidae</taxon>
        <taxon>Cloeon</taxon>
    </lineage>
</organism>
<dbReference type="EMBL" id="CADEPI010000934">
    <property type="protein sequence ID" value="CAB3388830.1"/>
    <property type="molecule type" value="Genomic_DNA"/>
</dbReference>
<proteinExistence type="predicted"/>
<evidence type="ECO:0000256" key="2">
    <source>
        <dbReference type="ARBA" id="ARBA00022723"/>
    </source>
</evidence>
<evidence type="ECO:0000256" key="1">
    <source>
        <dbReference type="ARBA" id="ARBA00004123"/>
    </source>
</evidence>
<dbReference type="OrthoDB" id="1607513at2759"/>
<keyword evidence="3" id="KW-0863">Zinc-finger</keyword>
<sequence length="318" mass="36241">MAPKKCVGRQSRKSWRKFSVKHQAAAERAVSYMIHTDNLTINTVEKKGFKRLAQTLSQGQFECKSRRTFGRMREKTVQDLKSALAEKIRNAGYFSLTTDACTLTKPKKSYLVVTGHILDAFFNRSPATSNMLKEVQQENGVEEKSQLLLVTSCETRWNNTCDMVERYRHVTEVMEKLGNPHELPDEEKLAELEDCFSLLKPCREVTELLSGSTYPTSSIAIPTCKNLQYALTALVPSTLTGGQFKENLLRNLNKYLEKIYSNKILIKSMMLDPRFLRTYLQPREASIILTELEEDMTIIENADAISDSTINLPLPEKN</sequence>
<dbReference type="GO" id="GO:0005634">
    <property type="term" value="C:nucleus"/>
    <property type="evidence" value="ECO:0007669"/>
    <property type="project" value="UniProtKB-SubCell"/>
</dbReference>
<comment type="subcellular location">
    <subcellularLocation>
        <location evidence="1">Nucleus</location>
    </subcellularLocation>
</comment>
<dbReference type="Proteomes" id="UP000494165">
    <property type="component" value="Unassembled WGS sequence"/>
</dbReference>
<keyword evidence="2" id="KW-0479">Metal-binding</keyword>
<dbReference type="SUPFAM" id="SSF53098">
    <property type="entry name" value="Ribonuclease H-like"/>
    <property type="match status" value="1"/>
</dbReference>
<accession>A0A8S1E7W2</accession>
<name>A0A8S1E7W2_9INSE</name>
<gene>
    <name evidence="6" type="ORF">CLODIP_2_CD14149</name>
</gene>
<evidence type="ECO:0000256" key="4">
    <source>
        <dbReference type="ARBA" id="ARBA00022833"/>
    </source>
</evidence>
<keyword evidence="5" id="KW-0539">Nucleus</keyword>
<evidence type="ECO:0000256" key="5">
    <source>
        <dbReference type="ARBA" id="ARBA00023242"/>
    </source>
</evidence>
<dbReference type="AlphaFoldDB" id="A0A8S1E7W2"/>
<evidence type="ECO:0000256" key="3">
    <source>
        <dbReference type="ARBA" id="ARBA00022771"/>
    </source>
</evidence>
<keyword evidence="7" id="KW-1185">Reference proteome</keyword>
<dbReference type="InterPro" id="IPR052035">
    <property type="entry name" value="ZnF_BED_domain_contain"/>
</dbReference>
<evidence type="ECO:0000313" key="6">
    <source>
        <dbReference type="EMBL" id="CAB3388830.1"/>
    </source>
</evidence>
<keyword evidence="4" id="KW-0862">Zinc</keyword>
<dbReference type="PANTHER" id="PTHR46481:SF10">
    <property type="entry name" value="ZINC FINGER BED DOMAIN-CONTAINING PROTEIN 39"/>
    <property type="match status" value="1"/>
</dbReference>
<dbReference type="PANTHER" id="PTHR46481">
    <property type="entry name" value="ZINC FINGER BED DOMAIN-CONTAINING PROTEIN 4"/>
    <property type="match status" value="1"/>
</dbReference>